<accession>A0A8T0GZZ6</accession>
<sequence length="125" mass="14708">MTSPHTFQHSIGKIAQKVERVARNVNHGPFVMIQVSTSWYGLKTTTSSKNIVINKLFLKLVLQDNLRSHAYQMKECRSQYICLHWETGTLLDIGKRWSAFLQEHDYSIRFPQHLLQNGFWKVYEL</sequence>
<dbReference type="AlphaFoldDB" id="A0A8T0GZZ6"/>
<name>A0A8T0GZZ6_CERPU</name>
<evidence type="ECO:0000313" key="2">
    <source>
        <dbReference type="Proteomes" id="UP000822688"/>
    </source>
</evidence>
<dbReference type="EMBL" id="CM026429">
    <property type="protein sequence ID" value="KAG0564127.1"/>
    <property type="molecule type" value="Genomic_DNA"/>
</dbReference>
<dbReference type="Proteomes" id="UP000822688">
    <property type="component" value="Chromosome 8"/>
</dbReference>
<proteinExistence type="predicted"/>
<keyword evidence="2" id="KW-1185">Reference proteome</keyword>
<comment type="caution">
    <text evidence="1">The sequence shown here is derived from an EMBL/GenBank/DDBJ whole genome shotgun (WGS) entry which is preliminary data.</text>
</comment>
<reference evidence="1" key="1">
    <citation type="submission" date="2020-06" db="EMBL/GenBank/DDBJ databases">
        <title>WGS assembly of Ceratodon purpureus strain R40.</title>
        <authorList>
            <person name="Carey S.B."/>
            <person name="Jenkins J."/>
            <person name="Shu S."/>
            <person name="Lovell J.T."/>
            <person name="Sreedasyam A."/>
            <person name="Maumus F."/>
            <person name="Tiley G.P."/>
            <person name="Fernandez-Pozo N."/>
            <person name="Barry K."/>
            <person name="Chen C."/>
            <person name="Wang M."/>
            <person name="Lipzen A."/>
            <person name="Daum C."/>
            <person name="Saski C.A."/>
            <person name="Payton A.C."/>
            <person name="Mcbreen J.C."/>
            <person name="Conrad R.E."/>
            <person name="Kollar L.M."/>
            <person name="Olsson S."/>
            <person name="Huttunen S."/>
            <person name="Landis J.B."/>
            <person name="Wickett N.J."/>
            <person name="Johnson M.G."/>
            <person name="Rensing S.A."/>
            <person name="Grimwood J."/>
            <person name="Schmutz J."/>
            <person name="Mcdaniel S.F."/>
        </authorList>
    </citation>
    <scope>NUCLEOTIDE SEQUENCE</scope>
    <source>
        <strain evidence="1">R40</strain>
    </source>
</reference>
<evidence type="ECO:0000313" key="1">
    <source>
        <dbReference type="EMBL" id="KAG0564127.1"/>
    </source>
</evidence>
<organism evidence="1 2">
    <name type="scientific">Ceratodon purpureus</name>
    <name type="common">Fire moss</name>
    <name type="synonym">Dicranum purpureum</name>
    <dbReference type="NCBI Taxonomy" id="3225"/>
    <lineage>
        <taxon>Eukaryota</taxon>
        <taxon>Viridiplantae</taxon>
        <taxon>Streptophyta</taxon>
        <taxon>Embryophyta</taxon>
        <taxon>Bryophyta</taxon>
        <taxon>Bryophytina</taxon>
        <taxon>Bryopsida</taxon>
        <taxon>Dicranidae</taxon>
        <taxon>Pseudoditrichales</taxon>
        <taxon>Ditrichaceae</taxon>
        <taxon>Ceratodon</taxon>
    </lineage>
</organism>
<gene>
    <name evidence="1" type="ORF">KC19_8G085300</name>
</gene>
<protein>
    <submittedName>
        <fullName evidence="1">Uncharacterized protein</fullName>
    </submittedName>
</protein>